<sequence length="379" mass="41823">MRINLIFGVCITSLCFFSCGEPEPSSFVATLGEDTLVIEQFTMLPDRVDAEVLIRTPETRYLKQTLEMDGDGNFTAYHSATFDPAQMDGAALEEQTVSVDGDSLVVTRIRGDEEQSNKFAYDPAILPWIDMVHWPYEVATRHMTKAGQSSSDQLMMAGRNPAVFEIRTIEGDSISIKHPYRGTMYARIDEHGAIQYYDATATTRKLIVRRSGPVDMNALAARFADKPIGSLSGEGESEGTVHGANIKLTFGQPAKRGRELFGGIVPWNERWRTGANRASHFSTDKDLKFGELDVPAGSYTLFSIPTPEGGTLIINKQTGQNGNSYDESRDLGRVPMSITGNDESVELFTIDAVERGEQGILQLKWGEAIFEIPFTVVAE</sequence>
<dbReference type="Pfam" id="PF11138">
    <property type="entry name" value="DUF2911"/>
    <property type="match status" value="1"/>
</dbReference>
<dbReference type="EMBL" id="PDUD01000017">
    <property type="protein sequence ID" value="PHN06551.1"/>
    <property type="molecule type" value="Genomic_DNA"/>
</dbReference>
<proteinExistence type="predicted"/>
<protein>
    <recommendedName>
        <fullName evidence="3">DUF2911 domain-containing protein</fullName>
    </recommendedName>
</protein>
<dbReference type="InterPro" id="IPR021314">
    <property type="entry name" value="DUF2911"/>
</dbReference>
<dbReference type="OrthoDB" id="187854at2"/>
<evidence type="ECO:0008006" key="3">
    <source>
        <dbReference type="Google" id="ProtNLM"/>
    </source>
</evidence>
<evidence type="ECO:0000313" key="2">
    <source>
        <dbReference type="Proteomes" id="UP000223913"/>
    </source>
</evidence>
<gene>
    <name evidence="1" type="ORF">CRP01_09610</name>
</gene>
<reference evidence="1 2" key="1">
    <citation type="submission" date="2017-10" db="EMBL/GenBank/DDBJ databases">
        <title>The draft genome sequence of Lewinella nigricans NBRC 102662.</title>
        <authorList>
            <person name="Wang K."/>
        </authorList>
    </citation>
    <scope>NUCLEOTIDE SEQUENCE [LARGE SCALE GENOMIC DNA]</scope>
    <source>
        <strain evidence="1 2">NBRC 102662</strain>
    </source>
</reference>
<keyword evidence="2" id="KW-1185">Reference proteome</keyword>
<accession>A0A2D0NDG3</accession>
<organism evidence="1 2">
    <name type="scientific">Flavilitoribacter nigricans (strain ATCC 23147 / DSM 23189 / NBRC 102662 / NCIMB 1420 / SS-2)</name>
    <name type="common">Lewinella nigricans</name>
    <dbReference type="NCBI Taxonomy" id="1122177"/>
    <lineage>
        <taxon>Bacteria</taxon>
        <taxon>Pseudomonadati</taxon>
        <taxon>Bacteroidota</taxon>
        <taxon>Saprospiria</taxon>
        <taxon>Saprospirales</taxon>
        <taxon>Lewinellaceae</taxon>
        <taxon>Flavilitoribacter</taxon>
    </lineage>
</organism>
<comment type="caution">
    <text evidence="1">The sequence shown here is derived from an EMBL/GenBank/DDBJ whole genome shotgun (WGS) entry which is preliminary data.</text>
</comment>
<evidence type="ECO:0000313" key="1">
    <source>
        <dbReference type="EMBL" id="PHN06551.1"/>
    </source>
</evidence>
<dbReference type="Proteomes" id="UP000223913">
    <property type="component" value="Unassembled WGS sequence"/>
</dbReference>
<dbReference type="RefSeq" id="WP_099149807.1">
    <property type="nucleotide sequence ID" value="NZ_PDUD01000017.1"/>
</dbReference>
<dbReference type="AlphaFoldDB" id="A0A2D0NDG3"/>
<name>A0A2D0NDG3_FLAN2</name>